<reference evidence="3" key="1">
    <citation type="submission" date="2017-02" db="UniProtKB">
        <authorList>
            <consortium name="WormBaseParasite"/>
        </authorList>
    </citation>
    <scope>IDENTIFICATION</scope>
</reference>
<sequence length="176" mass="19831">MSCGLHNGIDAALTELEELRRLGRVKSLTRTFHRLLRSATESGTTEQMTKVESLISSVSPVILQRLKGLIQLQSAKMAAFVESLGNEPRLDHGYLLFLTEMSAKLKAVEVLESLLDLALVLRLRPQDKAEVYDELIKIYGKRGDIPNLERLSNLVLSESDRQHFTATIGRLAHFYR</sequence>
<dbReference type="Proteomes" id="UP000271162">
    <property type="component" value="Unassembled WGS sequence"/>
</dbReference>
<protein>
    <submittedName>
        <fullName evidence="3">Tumor necrosis factor alpha-induced protein 8-like protein</fullName>
    </submittedName>
</protein>
<evidence type="ECO:0000313" key="1">
    <source>
        <dbReference type="EMBL" id="VDL78145.1"/>
    </source>
</evidence>
<proteinExistence type="predicted"/>
<keyword evidence="2" id="KW-1185">Reference proteome</keyword>
<dbReference type="AlphaFoldDB" id="A0A0N4YD78"/>
<organism evidence="3">
    <name type="scientific">Nippostrongylus brasiliensis</name>
    <name type="common">Rat hookworm</name>
    <dbReference type="NCBI Taxonomy" id="27835"/>
    <lineage>
        <taxon>Eukaryota</taxon>
        <taxon>Metazoa</taxon>
        <taxon>Ecdysozoa</taxon>
        <taxon>Nematoda</taxon>
        <taxon>Chromadorea</taxon>
        <taxon>Rhabditida</taxon>
        <taxon>Rhabditina</taxon>
        <taxon>Rhabditomorpha</taxon>
        <taxon>Strongyloidea</taxon>
        <taxon>Heligmosomidae</taxon>
        <taxon>Nippostrongylus</taxon>
    </lineage>
</organism>
<evidence type="ECO:0000313" key="2">
    <source>
        <dbReference type="Proteomes" id="UP000271162"/>
    </source>
</evidence>
<dbReference type="EMBL" id="UYSL01021404">
    <property type="protein sequence ID" value="VDL78145.1"/>
    <property type="molecule type" value="Genomic_DNA"/>
</dbReference>
<gene>
    <name evidence="1" type="ORF">NBR_LOCUS14556</name>
</gene>
<accession>A0A0N4YD78</accession>
<name>A0A0N4YD78_NIPBR</name>
<dbReference type="STRING" id="27835.A0A0N4YD78"/>
<evidence type="ECO:0000313" key="3">
    <source>
        <dbReference type="WBParaSite" id="NBR_0001455501-mRNA-1"/>
    </source>
</evidence>
<reference evidence="1 2" key="2">
    <citation type="submission" date="2018-11" db="EMBL/GenBank/DDBJ databases">
        <authorList>
            <consortium name="Pathogen Informatics"/>
        </authorList>
    </citation>
    <scope>NUCLEOTIDE SEQUENCE [LARGE SCALE GENOMIC DNA]</scope>
</reference>
<dbReference type="WBParaSite" id="NBR_0001455501-mRNA-1">
    <property type="protein sequence ID" value="NBR_0001455501-mRNA-1"/>
    <property type="gene ID" value="NBR_0001455501"/>
</dbReference>